<evidence type="ECO:0000259" key="3">
    <source>
        <dbReference type="Pfam" id="PF13400"/>
    </source>
</evidence>
<evidence type="ECO:0000313" key="4">
    <source>
        <dbReference type="EMBL" id="MBP2413787.1"/>
    </source>
</evidence>
<dbReference type="Pfam" id="PF13400">
    <property type="entry name" value="Tad"/>
    <property type="match status" value="1"/>
</dbReference>
<evidence type="ECO:0000256" key="2">
    <source>
        <dbReference type="SAM" id="Phobius"/>
    </source>
</evidence>
<feature type="region of interest" description="Disordered" evidence="1">
    <location>
        <begin position="1"/>
        <end position="30"/>
    </location>
</feature>
<name>A0ABS4YZB2_9MICC</name>
<dbReference type="EMBL" id="JAGIOI010000001">
    <property type="protein sequence ID" value="MBP2413787.1"/>
    <property type="molecule type" value="Genomic_DNA"/>
</dbReference>
<evidence type="ECO:0000256" key="1">
    <source>
        <dbReference type="SAM" id="MobiDB-lite"/>
    </source>
</evidence>
<dbReference type="RefSeq" id="WP_209681322.1">
    <property type="nucleotide sequence ID" value="NZ_JAGIOI010000001.1"/>
</dbReference>
<accession>A0ABS4YZB2</accession>
<comment type="caution">
    <text evidence="4">The sequence shown here is derived from an EMBL/GenBank/DDBJ whole genome shotgun (WGS) entry which is preliminary data.</text>
</comment>
<reference evidence="4 5" key="1">
    <citation type="submission" date="2021-03" db="EMBL/GenBank/DDBJ databases">
        <title>Sequencing the genomes of 1000 actinobacteria strains.</title>
        <authorList>
            <person name="Klenk H.-P."/>
        </authorList>
    </citation>
    <scope>NUCLEOTIDE SEQUENCE [LARGE SCALE GENOMIC DNA]</scope>
    <source>
        <strain evidence="4 5">DSM 16005</strain>
    </source>
</reference>
<organism evidence="4 5">
    <name type="scientific">Arthrobacter stackebrandtii</name>
    <dbReference type="NCBI Taxonomy" id="272161"/>
    <lineage>
        <taxon>Bacteria</taxon>
        <taxon>Bacillati</taxon>
        <taxon>Actinomycetota</taxon>
        <taxon>Actinomycetes</taxon>
        <taxon>Micrococcales</taxon>
        <taxon>Micrococcaceae</taxon>
        <taxon>Arthrobacter</taxon>
    </lineage>
</organism>
<keyword evidence="2" id="KW-1133">Transmembrane helix</keyword>
<feature type="domain" description="Putative Flp pilus-assembly TadG-like N-terminal" evidence="3">
    <location>
        <begin position="37"/>
        <end position="83"/>
    </location>
</feature>
<dbReference type="Proteomes" id="UP000711614">
    <property type="component" value="Unassembled WGS sequence"/>
</dbReference>
<protein>
    <recommendedName>
        <fullName evidence="3">Putative Flp pilus-assembly TadG-like N-terminal domain-containing protein</fullName>
    </recommendedName>
</protein>
<keyword evidence="2" id="KW-0812">Transmembrane</keyword>
<proteinExistence type="predicted"/>
<feature type="compositionally biased region" description="Basic and acidic residues" evidence="1">
    <location>
        <begin position="21"/>
        <end position="30"/>
    </location>
</feature>
<keyword evidence="5" id="KW-1185">Reference proteome</keyword>
<dbReference type="InterPro" id="IPR028087">
    <property type="entry name" value="Tad_N"/>
</dbReference>
<gene>
    <name evidence="4" type="ORF">JOF48_002586</name>
</gene>
<sequence>MRKLLPPGRPAPVRATGPFRTHGEARAGGRDEAGEAGQIMVLLIGYVLLTLLLVTVVAAAGSLYVGHKKLFSLADGAALAAADTFEVNGAEGAADPGTRLDSGAVRAAAQEYLAGQPIPEGLDAIALASASGAGDGRTAEVSLGAVVHPLFINFLVPDGISISVTSTARAKLLL</sequence>
<keyword evidence="2" id="KW-0472">Membrane</keyword>
<feature type="transmembrane region" description="Helical" evidence="2">
    <location>
        <begin position="39"/>
        <end position="65"/>
    </location>
</feature>
<evidence type="ECO:0000313" key="5">
    <source>
        <dbReference type="Proteomes" id="UP000711614"/>
    </source>
</evidence>